<organism evidence="2 3">
    <name type="scientific">Xanthomonas cannabis</name>
    <dbReference type="NCBI Taxonomy" id="1885674"/>
    <lineage>
        <taxon>Bacteria</taxon>
        <taxon>Pseudomonadati</taxon>
        <taxon>Pseudomonadota</taxon>
        <taxon>Gammaproteobacteria</taxon>
        <taxon>Lysobacterales</taxon>
        <taxon>Lysobacteraceae</taxon>
        <taxon>Xanthomonas</taxon>
    </lineage>
</organism>
<proteinExistence type="predicted"/>
<keyword evidence="3" id="KW-1185">Reference proteome</keyword>
<dbReference type="Proteomes" id="UP000554726">
    <property type="component" value="Unassembled WGS sequence"/>
</dbReference>
<accession>A0ABR6JKT3</accession>
<gene>
    <name evidence="2" type="ORF">FHR60_002066</name>
</gene>
<reference evidence="2 3" key="1">
    <citation type="submission" date="2020-08" db="EMBL/GenBank/DDBJ databases">
        <title>Studying the diversity of plant-associated saprophytic bacteria and their role in host health and plant-pathogen interactions.</title>
        <authorList>
            <person name="Potnis N."/>
        </authorList>
    </citation>
    <scope>NUCLEOTIDE SEQUENCE [LARGE SCALE GENOMIC DNA]</scope>
    <source>
        <strain evidence="2 3">F16</strain>
    </source>
</reference>
<dbReference type="RefSeq" id="WP_184440451.1">
    <property type="nucleotide sequence ID" value="NZ_JACHNS010000003.1"/>
</dbReference>
<comment type="caution">
    <text evidence="2">The sequence shown here is derived from an EMBL/GenBank/DDBJ whole genome shotgun (WGS) entry which is preliminary data.</text>
</comment>
<evidence type="ECO:0000313" key="3">
    <source>
        <dbReference type="Proteomes" id="UP000554726"/>
    </source>
</evidence>
<feature type="compositionally biased region" description="Basic residues" evidence="1">
    <location>
        <begin position="39"/>
        <end position="52"/>
    </location>
</feature>
<sequence>MKETSTVRTVRDGCVPALLSAAMDKHTISAPHMWSPHAANRRHGAKRMRTHNASHGTQGALRELPDAAAPHMRASNKRQHQAGSSAINTPGARANKTPPLLRALHRQTANSKKPLRRLPEGLC</sequence>
<protein>
    <submittedName>
        <fullName evidence="2">Uncharacterized protein</fullName>
    </submittedName>
</protein>
<dbReference type="EMBL" id="JACHNS010000003">
    <property type="protein sequence ID" value="MBB4593397.1"/>
    <property type="molecule type" value="Genomic_DNA"/>
</dbReference>
<name>A0ABR6JKT3_9XANT</name>
<feature type="region of interest" description="Disordered" evidence="1">
    <location>
        <begin position="38"/>
        <end position="123"/>
    </location>
</feature>
<evidence type="ECO:0000313" key="2">
    <source>
        <dbReference type="EMBL" id="MBB4593397.1"/>
    </source>
</evidence>
<evidence type="ECO:0000256" key="1">
    <source>
        <dbReference type="SAM" id="MobiDB-lite"/>
    </source>
</evidence>